<gene>
    <name evidence="2" type="ORF">UPTC3659_0690</name>
</gene>
<feature type="transmembrane region" description="Helical" evidence="1">
    <location>
        <begin position="357"/>
        <end position="376"/>
    </location>
</feature>
<dbReference type="HOGENOM" id="CLU_473041_0_0_7"/>
<dbReference type="Proteomes" id="UP000031130">
    <property type="component" value="Chromosome"/>
</dbReference>
<dbReference type="RefSeq" id="WP_039625792.1">
    <property type="nucleotide sequence ID" value="NZ_CP007775.1"/>
</dbReference>
<reference evidence="2 3" key="1">
    <citation type="journal article" date="2014" name="Genome Biol. Evol.">
        <title>Comparative Genomics of the Campylobacter lari Group.</title>
        <authorList>
            <person name="Miller W.G."/>
            <person name="Yee E."/>
            <person name="Chapman M.H."/>
            <person name="Smith T.P."/>
            <person name="Bono J.L."/>
            <person name="Huynh S."/>
            <person name="Parker C.T."/>
            <person name="Vandamme P."/>
            <person name="Luong K."/>
            <person name="Korlach J."/>
        </authorList>
    </citation>
    <scope>NUCLEOTIDE SEQUENCE [LARGE SCALE GENOMIC DNA]</scope>
    <source>
        <strain evidence="3">RM3659</strain>
    </source>
</reference>
<evidence type="ECO:0000256" key="1">
    <source>
        <dbReference type="SAM" id="Phobius"/>
    </source>
</evidence>
<dbReference type="KEGG" id="cln:UPTC3659_0690"/>
<sequence>MIDKKYRTPKYFLRAKYPQNANDIGYVECYQAWFLYGTTFVHKYVELLHKQLIRKGRAVKTRIYHPLFPNSYGIDFYDIKSPSRAPYNYYNSGDLGLNQFFVGQNPYEWYRGDPGDKSGIYHDTCQIIRKRQNLSLFNFDLHGKNVVTNPSYLLKYKEELKNFYYLYNRITFDKLHGFYNALLLAGKVYDKDAGKYILIFEKPKYIFVKSNIVNNELVKPNFILPDKDKFKPSLVESEDGRYYNLRPYYDEFLRLNKNVFIVPEKISNIDFLSAFNNNINVSKLGDIFHPLAFLSNLNNIAYQEPVVLRSQNSFFYKNISLMPCYNNESNMPYGRKDRWFILWDSMYDLYVKEDKEWWEFIIAPVVSAVIVFISFYTGGVIGGALGGMIGGASATIITNITIALSTLGGVIDALSFLGIVDNGSSLAKINKVLKLVLAVAGLVSAGYKMGVDINTAISNQTPIVDVLISKDATSSDIIGYISDIFLSSNLKEASLPLDENSDIDEHVFFGEASKEDVEMVTKNLLNENWYSFDTLDILNEKDVKI</sequence>
<keyword evidence="1" id="KW-0472">Membrane</keyword>
<dbReference type="OrthoDB" id="5351555at2"/>
<organism evidence="2 3">
    <name type="scientific">Campylobacter lari NCTC 11845</name>
    <dbReference type="NCBI Taxonomy" id="1388749"/>
    <lineage>
        <taxon>Bacteria</taxon>
        <taxon>Pseudomonadati</taxon>
        <taxon>Campylobacterota</taxon>
        <taxon>Epsilonproteobacteria</taxon>
        <taxon>Campylobacterales</taxon>
        <taxon>Campylobacteraceae</taxon>
        <taxon>Campylobacter</taxon>
    </lineage>
</organism>
<proteinExistence type="predicted"/>
<evidence type="ECO:0000313" key="3">
    <source>
        <dbReference type="Proteomes" id="UP000031130"/>
    </source>
</evidence>
<keyword evidence="1" id="KW-1133">Transmembrane helix</keyword>
<evidence type="ECO:0000313" key="2">
    <source>
        <dbReference type="EMBL" id="AJD01542.1"/>
    </source>
</evidence>
<name>A0A0A8HUP2_CAMLA</name>
<dbReference type="AlphaFoldDB" id="A0A0A8HUP2"/>
<feature type="transmembrane region" description="Helical" evidence="1">
    <location>
        <begin position="396"/>
        <end position="420"/>
    </location>
</feature>
<accession>A0A0A8HUP2</accession>
<protein>
    <submittedName>
        <fullName evidence="2">Putative membrane protein</fullName>
    </submittedName>
</protein>
<keyword evidence="1" id="KW-0812">Transmembrane</keyword>
<dbReference type="EMBL" id="CP007775">
    <property type="protein sequence ID" value="AJD01542.1"/>
    <property type="molecule type" value="Genomic_DNA"/>
</dbReference>